<keyword evidence="3 4" id="KW-0067">ATP-binding</keyword>
<keyword evidence="6" id="KW-1185">Reference proteome</keyword>
<dbReference type="InterPro" id="IPR029047">
    <property type="entry name" value="HSP70_peptide-bd_sf"/>
</dbReference>
<keyword evidence="2 4" id="KW-0547">Nucleotide-binding</keyword>
<dbReference type="SUPFAM" id="SSF100920">
    <property type="entry name" value="Heat shock protein 70kD (HSP70), peptide-binding domain"/>
    <property type="match status" value="1"/>
</dbReference>
<name>A0ABQ5UX19_9PROT</name>
<evidence type="ECO:0000313" key="5">
    <source>
        <dbReference type="EMBL" id="GLQ19834.1"/>
    </source>
</evidence>
<comment type="caution">
    <text evidence="5">The sequence shown here is derived from an EMBL/GenBank/DDBJ whole genome shotgun (WGS) entry which is preliminary data.</text>
</comment>
<evidence type="ECO:0000256" key="3">
    <source>
        <dbReference type="ARBA" id="ARBA00022840"/>
    </source>
</evidence>
<sequence length="585" mass="64547">MPHEWGTPDVTSSPWDNRNSDIIVGIDLGTTNSLIGVFTNDGPSLVENANDSHMTPSAVTLLEKDNIAVGDVAKHRLISHPDLSAARFKRFMGTNKIFKLGKTNYRAEELSAMVLRSLKGDAERMLGQSVSRAVISVPAYFNDLQRKATFAAGRMAGLNVERLINEPTAAALAYGVDTDEDESLLILDLGGGTFDVSILEVFDGIMEVRSSAGDIMLGGEDFTDAIDADFREQLGDIGKSLSSEAAASLRHIAEQAKIALGTIERLSPVYRHDQQEHTLEMTQDRFSEIAKPLLERLRRPIQRALGDAGMMTRDLDRVILVGGATRMPIVRQAITRLMKTFPEHRLDPDKVIALGACVQSGLLARHAALEDRVMTDVSPFTLGIDSSRHGQGGQITTGHFVPIIERNMVIPVSRVDRFQKMHPEQTMVEIDIYQGESPRVDENVFLGKLKLHIGSGKIEESGFDVRFTYDVSGILEVIATVVSTGHEKRLVIEGNSGAMTEGEINERLMGLAALKVHPIEHSINRAAIERCKSLYENSLGDRRQLIEGMLSDFEAIIARQVPKEIETARKQLHENLDMLERDDLL</sequence>
<protein>
    <submittedName>
        <fullName evidence="5">Molecular chaperone HscC</fullName>
    </submittedName>
</protein>
<dbReference type="EMBL" id="BSNJ01000002">
    <property type="protein sequence ID" value="GLQ19834.1"/>
    <property type="molecule type" value="Genomic_DNA"/>
</dbReference>
<evidence type="ECO:0000256" key="1">
    <source>
        <dbReference type="ARBA" id="ARBA00007381"/>
    </source>
</evidence>
<dbReference type="Proteomes" id="UP001161390">
    <property type="component" value="Unassembled WGS sequence"/>
</dbReference>
<evidence type="ECO:0000256" key="2">
    <source>
        <dbReference type="ARBA" id="ARBA00022741"/>
    </source>
</evidence>
<organism evidence="5 6">
    <name type="scientific">Algimonas porphyrae</name>
    <dbReference type="NCBI Taxonomy" id="1128113"/>
    <lineage>
        <taxon>Bacteria</taxon>
        <taxon>Pseudomonadati</taxon>
        <taxon>Pseudomonadota</taxon>
        <taxon>Alphaproteobacteria</taxon>
        <taxon>Maricaulales</taxon>
        <taxon>Robiginitomaculaceae</taxon>
        <taxon>Algimonas</taxon>
    </lineage>
</organism>
<dbReference type="PRINTS" id="PR00301">
    <property type="entry name" value="HEATSHOCK70"/>
</dbReference>
<dbReference type="Pfam" id="PF00012">
    <property type="entry name" value="HSP70"/>
    <property type="match status" value="2"/>
</dbReference>
<reference evidence="5" key="2">
    <citation type="submission" date="2023-01" db="EMBL/GenBank/DDBJ databases">
        <title>Draft genome sequence of Algimonas porphyrae strain NBRC 108216.</title>
        <authorList>
            <person name="Sun Q."/>
            <person name="Mori K."/>
        </authorList>
    </citation>
    <scope>NUCLEOTIDE SEQUENCE</scope>
    <source>
        <strain evidence="5">NBRC 108216</strain>
    </source>
</reference>
<dbReference type="PROSITE" id="PS00297">
    <property type="entry name" value="HSP70_1"/>
    <property type="match status" value="1"/>
</dbReference>
<dbReference type="Gene3D" id="3.30.420.40">
    <property type="match status" value="2"/>
</dbReference>
<dbReference type="Gene3D" id="3.90.640.10">
    <property type="entry name" value="Actin, Chain A, domain 4"/>
    <property type="match status" value="1"/>
</dbReference>
<dbReference type="InterPro" id="IPR043129">
    <property type="entry name" value="ATPase_NBD"/>
</dbReference>
<dbReference type="Gene3D" id="2.60.34.10">
    <property type="entry name" value="Substrate Binding Domain Of DNAk, Chain A, domain 1"/>
    <property type="match status" value="1"/>
</dbReference>
<accession>A0ABQ5UX19</accession>
<dbReference type="SUPFAM" id="SSF53067">
    <property type="entry name" value="Actin-like ATPase domain"/>
    <property type="match status" value="2"/>
</dbReference>
<dbReference type="PROSITE" id="PS00329">
    <property type="entry name" value="HSP70_2"/>
    <property type="match status" value="1"/>
</dbReference>
<proteinExistence type="inferred from homology"/>
<dbReference type="PANTHER" id="PTHR19375">
    <property type="entry name" value="HEAT SHOCK PROTEIN 70KDA"/>
    <property type="match status" value="1"/>
</dbReference>
<dbReference type="InterPro" id="IPR018181">
    <property type="entry name" value="Heat_shock_70_CS"/>
</dbReference>
<reference evidence="5" key="1">
    <citation type="journal article" date="2014" name="Int. J. Syst. Evol. Microbiol.">
        <title>Complete genome of a new Firmicutes species belonging to the dominant human colonic microbiota ('Ruminococcus bicirculans') reveals two chromosomes and a selective capacity to utilize plant glucans.</title>
        <authorList>
            <consortium name="NISC Comparative Sequencing Program"/>
            <person name="Wegmann U."/>
            <person name="Louis P."/>
            <person name="Goesmann A."/>
            <person name="Henrissat B."/>
            <person name="Duncan S.H."/>
            <person name="Flint H.J."/>
        </authorList>
    </citation>
    <scope>NUCLEOTIDE SEQUENCE</scope>
    <source>
        <strain evidence="5">NBRC 108216</strain>
    </source>
</reference>
<evidence type="ECO:0000313" key="6">
    <source>
        <dbReference type="Proteomes" id="UP001161390"/>
    </source>
</evidence>
<dbReference type="PROSITE" id="PS01036">
    <property type="entry name" value="HSP70_3"/>
    <property type="match status" value="1"/>
</dbReference>
<dbReference type="InterPro" id="IPR013126">
    <property type="entry name" value="Hsp_70_fam"/>
</dbReference>
<evidence type="ECO:0000256" key="4">
    <source>
        <dbReference type="RuleBase" id="RU003322"/>
    </source>
</evidence>
<gene>
    <name evidence="5" type="ORF">GCM10007854_07890</name>
</gene>
<comment type="similarity">
    <text evidence="1 4">Belongs to the heat shock protein 70 family.</text>
</comment>